<keyword evidence="3" id="KW-0815">Transposition</keyword>
<evidence type="ECO:0000256" key="1">
    <source>
        <dbReference type="ARBA" id="ARBA00003544"/>
    </source>
</evidence>
<evidence type="ECO:0000256" key="5">
    <source>
        <dbReference type="ARBA" id="ARBA00023172"/>
    </source>
</evidence>
<organism evidence="9 10">
    <name type="scientific">Desulfosarcina widdelii</name>
    <dbReference type="NCBI Taxonomy" id="947919"/>
    <lineage>
        <taxon>Bacteria</taxon>
        <taxon>Pseudomonadati</taxon>
        <taxon>Thermodesulfobacteriota</taxon>
        <taxon>Desulfobacteria</taxon>
        <taxon>Desulfobacterales</taxon>
        <taxon>Desulfosarcinaceae</taxon>
        <taxon>Desulfosarcina</taxon>
    </lineage>
</organism>
<evidence type="ECO:0000259" key="7">
    <source>
        <dbReference type="Pfam" id="PF01609"/>
    </source>
</evidence>
<evidence type="ECO:0000256" key="6">
    <source>
        <dbReference type="SAM" id="MobiDB-lite"/>
    </source>
</evidence>
<reference evidence="9 10" key="1">
    <citation type="submission" date="2019-11" db="EMBL/GenBank/DDBJ databases">
        <title>Comparative genomics of hydrocarbon-degrading Desulfosarcina strains.</title>
        <authorList>
            <person name="Watanabe M."/>
            <person name="Kojima H."/>
            <person name="Fukui M."/>
        </authorList>
    </citation>
    <scope>NUCLEOTIDE SEQUENCE [LARGE SCALE GENOMIC DNA]</scope>
    <source>
        <strain evidence="9 10">PP31</strain>
    </source>
</reference>
<dbReference type="NCBIfam" id="NF033581">
    <property type="entry name" value="transpos_IS5_4"/>
    <property type="match status" value="1"/>
</dbReference>
<evidence type="ECO:0000256" key="3">
    <source>
        <dbReference type="ARBA" id="ARBA00022578"/>
    </source>
</evidence>
<accession>A0A5K7YTG2</accession>
<dbReference type="PANTHER" id="PTHR35604:SF2">
    <property type="entry name" value="TRANSPOSASE INSH FOR INSERTION SEQUENCE ELEMENT IS5A-RELATED"/>
    <property type="match status" value="1"/>
</dbReference>
<dbReference type="InterPro" id="IPR047959">
    <property type="entry name" value="Transpos_IS5"/>
</dbReference>
<keyword evidence="5" id="KW-0233">DNA recombination</keyword>
<dbReference type="EMBL" id="AP021875">
    <property type="protein sequence ID" value="BBO72646.1"/>
    <property type="molecule type" value="Genomic_DNA"/>
</dbReference>
<feature type="region of interest" description="Disordered" evidence="6">
    <location>
        <begin position="128"/>
        <end position="166"/>
    </location>
</feature>
<gene>
    <name evidence="9" type="ORF">DSCW_00630</name>
</gene>
<evidence type="ECO:0000313" key="10">
    <source>
        <dbReference type="Proteomes" id="UP000427769"/>
    </source>
</evidence>
<comment type="similarity">
    <text evidence="2">Belongs to the transposase 11 family.</text>
</comment>
<dbReference type="KEGG" id="dwd:DSCW_00630"/>
<dbReference type="Proteomes" id="UP000427769">
    <property type="component" value="Chromosome"/>
</dbReference>
<protein>
    <recommendedName>
        <fullName evidence="11">Transposase</fullName>
    </recommendedName>
</protein>
<keyword evidence="4" id="KW-0238">DNA-binding</keyword>
<evidence type="ECO:0000259" key="8">
    <source>
        <dbReference type="Pfam" id="PF05598"/>
    </source>
</evidence>
<dbReference type="GO" id="GO:0006313">
    <property type="term" value="P:DNA transposition"/>
    <property type="evidence" value="ECO:0007669"/>
    <property type="project" value="InterPro"/>
</dbReference>
<dbReference type="Pfam" id="PF05598">
    <property type="entry name" value="DUF772"/>
    <property type="match status" value="1"/>
</dbReference>
<feature type="domain" description="Transposase IS4-like" evidence="7">
    <location>
        <begin position="173"/>
        <end position="249"/>
    </location>
</feature>
<name>A0A5K7YTG2_9BACT</name>
<dbReference type="PANTHER" id="PTHR35604">
    <property type="entry name" value="TRANSPOSASE INSH FOR INSERTION SEQUENCE ELEMENT IS5A-RELATED"/>
    <property type="match status" value="1"/>
</dbReference>
<feature type="domain" description="Transposase InsH N-terminal" evidence="8">
    <location>
        <begin position="3"/>
        <end position="82"/>
    </location>
</feature>
<dbReference type="Pfam" id="PF01609">
    <property type="entry name" value="DDE_Tnp_1"/>
    <property type="match status" value="1"/>
</dbReference>
<dbReference type="AlphaFoldDB" id="A0A5K7YTG2"/>
<dbReference type="InterPro" id="IPR002559">
    <property type="entry name" value="Transposase_11"/>
</dbReference>
<evidence type="ECO:0000256" key="4">
    <source>
        <dbReference type="ARBA" id="ARBA00023125"/>
    </source>
</evidence>
<proteinExistence type="inferred from homology"/>
<comment type="function">
    <text evidence="1">Involved in the transposition of the insertion sequence IS5.</text>
</comment>
<sequence length="264" mass="29958">MVDKAFEQLSDKFSELYSHTGRPSIAPESLLRAALLQIFYSIRSERLLLEQLVYNLFFRWFVGLKMDDSVWNHSVFSKNRDRLLNTEIAAVFFAAIRDQAAQKKLMSDEHFTVDGALLEAWASMKSYQPKDSVKNDPSGGGSGKNPTVNFRGQKRKNDTHQSVTDPEAKLYKKPRDQQAKLCYLGHALMENRNGLVVDIRVTLANGTAERKEAIEMVEKVPGKHRITLGADKGYDITDFVERMRFLNATPHFPKTEGTLQSMVA</sequence>
<dbReference type="InterPro" id="IPR008490">
    <property type="entry name" value="Transposase_InsH_N"/>
</dbReference>
<evidence type="ECO:0000256" key="2">
    <source>
        <dbReference type="ARBA" id="ARBA00010075"/>
    </source>
</evidence>
<evidence type="ECO:0008006" key="11">
    <source>
        <dbReference type="Google" id="ProtNLM"/>
    </source>
</evidence>
<dbReference type="GO" id="GO:0003677">
    <property type="term" value="F:DNA binding"/>
    <property type="evidence" value="ECO:0007669"/>
    <property type="project" value="UniProtKB-KW"/>
</dbReference>
<dbReference type="GO" id="GO:0004803">
    <property type="term" value="F:transposase activity"/>
    <property type="evidence" value="ECO:0007669"/>
    <property type="project" value="InterPro"/>
</dbReference>
<evidence type="ECO:0000313" key="9">
    <source>
        <dbReference type="EMBL" id="BBO72646.1"/>
    </source>
</evidence>
<keyword evidence="10" id="KW-1185">Reference proteome</keyword>